<dbReference type="EMBL" id="JBEHHI010000003">
    <property type="protein sequence ID" value="MEX5729994.1"/>
    <property type="molecule type" value="Genomic_DNA"/>
</dbReference>
<organism evidence="1 2">
    <name type="scientific">Rhodovulum iodosum</name>
    <dbReference type="NCBI Taxonomy" id="68291"/>
    <lineage>
        <taxon>Bacteria</taxon>
        <taxon>Pseudomonadati</taxon>
        <taxon>Pseudomonadota</taxon>
        <taxon>Alphaproteobacteria</taxon>
        <taxon>Rhodobacterales</taxon>
        <taxon>Paracoccaceae</taxon>
        <taxon>Rhodovulum</taxon>
    </lineage>
</organism>
<proteinExistence type="predicted"/>
<evidence type="ECO:0000313" key="1">
    <source>
        <dbReference type="EMBL" id="MEX5729994.1"/>
    </source>
</evidence>
<name>A0ABV3XY56_9RHOB</name>
<accession>A0ABV3XY56</accession>
<dbReference type="Pfam" id="PF11164">
    <property type="entry name" value="DUF2948"/>
    <property type="match status" value="1"/>
</dbReference>
<evidence type="ECO:0008006" key="3">
    <source>
        <dbReference type="Google" id="ProtNLM"/>
    </source>
</evidence>
<protein>
    <recommendedName>
        <fullName evidence="3">DUF2948 family protein</fullName>
    </recommendedName>
</protein>
<comment type="caution">
    <text evidence="1">The sequence shown here is derived from an EMBL/GenBank/DDBJ whole genome shotgun (WGS) entry which is preliminary data.</text>
</comment>
<evidence type="ECO:0000313" key="2">
    <source>
        <dbReference type="Proteomes" id="UP001560019"/>
    </source>
</evidence>
<dbReference type="InterPro" id="IPR021335">
    <property type="entry name" value="DUF2948"/>
</dbReference>
<keyword evidence="2" id="KW-1185">Reference proteome</keyword>
<gene>
    <name evidence="1" type="ORF">Ga0609869_003347</name>
</gene>
<dbReference type="Proteomes" id="UP001560019">
    <property type="component" value="Unassembled WGS sequence"/>
</dbReference>
<sequence length="158" mass="17338">MTDDARFEDGAERPLALRAQTAEDLQVISALTQDAVLPVPEMTWQPRARRFALLLNRFRWEDRAAADARGRGYERVRALMVFDDVLKVASQGFDRNDGDLVLSLLSVDFQPGEDGAGRVVITLAGDGAIALTVECLEATLRDVTKPYAAPSGKAPRHD</sequence>
<dbReference type="RefSeq" id="WP_125403649.1">
    <property type="nucleotide sequence ID" value="NZ_JBEHHI010000003.1"/>
</dbReference>
<reference evidence="1 2" key="1">
    <citation type="submission" date="2024-06" db="EMBL/GenBank/DDBJ databases">
        <title>Genome of Rhodovulum iodosum, a marine photoferrotroph.</title>
        <authorList>
            <person name="Bianchini G."/>
            <person name="Nikeleit V."/>
            <person name="Kappler A."/>
            <person name="Bryce C."/>
            <person name="Sanchez-Baracaldo P."/>
        </authorList>
    </citation>
    <scope>NUCLEOTIDE SEQUENCE [LARGE SCALE GENOMIC DNA]</scope>
    <source>
        <strain evidence="1 2">UT/N1</strain>
    </source>
</reference>